<evidence type="ECO:0000259" key="1">
    <source>
        <dbReference type="Pfam" id="PF01869"/>
    </source>
</evidence>
<dbReference type="EMBL" id="BOMV01000056">
    <property type="protein sequence ID" value="GIE97417.1"/>
    <property type="molecule type" value="Genomic_DNA"/>
</dbReference>
<dbReference type="Pfam" id="PF01869">
    <property type="entry name" value="BcrAD_BadFG"/>
    <property type="match status" value="1"/>
</dbReference>
<comment type="caution">
    <text evidence="2">The sequence shown here is derived from an EMBL/GenBank/DDBJ whole genome shotgun (WGS) entry which is preliminary data.</text>
</comment>
<evidence type="ECO:0000313" key="2">
    <source>
        <dbReference type="EMBL" id="GIE97417.1"/>
    </source>
</evidence>
<dbReference type="InterPro" id="IPR052519">
    <property type="entry name" value="Euk-type_GlcNAc_Kinase"/>
</dbReference>
<protein>
    <submittedName>
        <fullName evidence="2">N-acetylglucosamine kinase</fullName>
    </submittedName>
</protein>
<dbReference type="AlphaFoldDB" id="A0A919N1N9"/>
<dbReference type="Gene3D" id="3.30.420.40">
    <property type="match status" value="2"/>
</dbReference>
<dbReference type="PANTHER" id="PTHR43190">
    <property type="entry name" value="N-ACETYL-D-GLUCOSAMINE KINASE"/>
    <property type="match status" value="1"/>
</dbReference>
<keyword evidence="3" id="KW-1185">Reference proteome</keyword>
<feature type="domain" description="ATPase BadF/BadG/BcrA/BcrD type" evidence="1">
    <location>
        <begin position="5"/>
        <end position="258"/>
    </location>
</feature>
<dbReference type="Proteomes" id="UP000636960">
    <property type="component" value="Unassembled WGS sequence"/>
</dbReference>
<keyword evidence="2" id="KW-0418">Kinase</keyword>
<sequence length="315" mass="31157">MDLVVGLDAGGTASRAVVANLTGEILGRGVAGPGNPLSAAPPGAAVGEIAAALRGALRGIDPTAVVDGVLGIAGTSVLVDPVVRAAFADMWRGLGLQCPVRVVGDLVTAFAGGTAEPSGFVLIAGTGAVAARIEEHEIVRSADGLGWLLGDEGSGRWMGLQALRTAVRTWDSPLASEVAAHTGAATADALVRWAQALPMAGIGALAPVVCAAARDGDAQAAAIVASAAGHLLATLDEVRPAAVHAPIPAPVVLGGGLLVGGSPVQDKVLAALQARDVTAHLSHDPAAAAAWLAARPHSPLSAADLHARLVHRPHA</sequence>
<name>A0A919N1N9_9ACTN</name>
<dbReference type="PANTHER" id="PTHR43190:SF3">
    <property type="entry name" value="N-ACETYL-D-GLUCOSAMINE KINASE"/>
    <property type="match status" value="1"/>
</dbReference>
<organism evidence="2 3">
    <name type="scientific">Paractinoplanes rishiriensis</name>
    <dbReference type="NCBI Taxonomy" id="1050105"/>
    <lineage>
        <taxon>Bacteria</taxon>
        <taxon>Bacillati</taxon>
        <taxon>Actinomycetota</taxon>
        <taxon>Actinomycetes</taxon>
        <taxon>Micromonosporales</taxon>
        <taxon>Micromonosporaceae</taxon>
        <taxon>Paractinoplanes</taxon>
    </lineage>
</organism>
<gene>
    <name evidence="2" type="ORF">Ari01nite_48820</name>
</gene>
<evidence type="ECO:0000313" key="3">
    <source>
        <dbReference type="Proteomes" id="UP000636960"/>
    </source>
</evidence>
<dbReference type="InterPro" id="IPR043129">
    <property type="entry name" value="ATPase_NBD"/>
</dbReference>
<dbReference type="SUPFAM" id="SSF53067">
    <property type="entry name" value="Actin-like ATPase domain"/>
    <property type="match status" value="2"/>
</dbReference>
<dbReference type="InterPro" id="IPR002731">
    <property type="entry name" value="ATPase_BadF"/>
</dbReference>
<reference evidence="2" key="1">
    <citation type="submission" date="2021-01" db="EMBL/GenBank/DDBJ databases">
        <title>Whole genome shotgun sequence of Actinoplanes rishiriensis NBRC 108556.</title>
        <authorList>
            <person name="Komaki H."/>
            <person name="Tamura T."/>
        </authorList>
    </citation>
    <scope>NUCLEOTIDE SEQUENCE</scope>
    <source>
        <strain evidence="2">NBRC 108556</strain>
    </source>
</reference>
<dbReference type="GO" id="GO:0016301">
    <property type="term" value="F:kinase activity"/>
    <property type="evidence" value="ECO:0007669"/>
    <property type="project" value="UniProtKB-KW"/>
</dbReference>
<keyword evidence="2" id="KW-0808">Transferase</keyword>
<accession>A0A919N1N9</accession>
<proteinExistence type="predicted"/>
<dbReference type="RefSeq" id="WP_203784331.1">
    <property type="nucleotide sequence ID" value="NZ_BOMV01000056.1"/>
</dbReference>